<name>A0ABU0CQ39_9BACI</name>
<keyword evidence="4" id="KW-1185">Reference proteome</keyword>
<dbReference type="EMBL" id="JAUSUQ010000003">
    <property type="protein sequence ID" value="MDQ0338489.1"/>
    <property type="molecule type" value="Genomic_DNA"/>
</dbReference>
<sequence>MRLRLTPEEEQVLAARFRYNPLSHNSVSSGIKASDLLHPGQLAAYLQEVSQLLRSPSRVVTASQFSKRYSYLVLVPALYAMSRFNKLLPLWPGNVWVESSAEQGMWLPKLKLRHGTVLMLSADREVQRTAFIRSLFAEHVTKVWTALNRLTGISPAVLWENTALYVIWLYEQHLLTADEPDVRQRAREDFQSLLTASAALFGTEYNPLAQYWEESGQGSDGGLRQRKTCCYYYRLPGAKRCQGCPCLNRRACNSC</sequence>
<evidence type="ECO:0000313" key="3">
    <source>
        <dbReference type="EMBL" id="MDQ0338489.1"/>
    </source>
</evidence>
<accession>A0ABU0CQ39</accession>
<organism evidence="3 4">
    <name type="scientific">Caldalkalibacillus uzonensis</name>
    <dbReference type="NCBI Taxonomy" id="353224"/>
    <lineage>
        <taxon>Bacteria</taxon>
        <taxon>Bacillati</taxon>
        <taxon>Bacillota</taxon>
        <taxon>Bacilli</taxon>
        <taxon>Bacillales</taxon>
        <taxon>Bacillaceae</taxon>
        <taxon>Caldalkalibacillus</taxon>
    </lineage>
</organism>
<dbReference type="Pfam" id="PF06276">
    <property type="entry name" value="FhuF"/>
    <property type="match status" value="1"/>
</dbReference>
<proteinExistence type="predicted"/>
<dbReference type="Pfam" id="PF11575">
    <property type="entry name" value="FhuF_C"/>
    <property type="match status" value="1"/>
</dbReference>
<reference evidence="3 4" key="1">
    <citation type="submission" date="2023-07" db="EMBL/GenBank/DDBJ databases">
        <title>Genomic Encyclopedia of Type Strains, Phase IV (KMG-IV): sequencing the most valuable type-strain genomes for metagenomic binning, comparative biology and taxonomic classification.</title>
        <authorList>
            <person name="Goeker M."/>
        </authorList>
    </citation>
    <scope>NUCLEOTIDE SEQUENCE [LARGE SCALE GENOMIC DNA]</scope>
    <source>
        <strain evidence="3 4">DSM 17740</strain>
    </source>
</reference>
<dbReference type="RefSeq" id="WP_307336877.1">
    <property type="nucleotide sequence ID" value="NZ_JAUSUQ010000003.1"/>
</dbReference>
<feature type="domain" description="Aerobactin siderophore biosynthesis IucA/IucC-like C-terminal" evidence="1">
    <location>
        <begin position="63"/>
        <end position="208"/>
    </location>
</feature>
<dbReference type="InterPro" id="IPR024726">
    <property type="entry name" value="FhuF_C"/>
</dbReference>
<dbReference type="InterPro" id="IPR008090">
    <property type="entry name" value="Fe_iron_reduct"/>
</dbReference>
<dbReference type="InterPro" id="IPR022770">
    <property type="entry name" value="IucA/IucC-like_C"/>
</dbReference>
<dbReference type="NCBIfam" id="TIGR03951">
    <property type="entry name" value="Fe_III_red_FhuF"/>
    <property type="match status" value="1"/>
</dbReference>
<evidence type="ECO:0000313" key="4">
    <source>
        <dbReference type="Proteomes" id="UP001232445"/>
    </source>
</evidence>
<evidence type="ECO:0000259" key="1">
    <source>
        <dbReference type="Pfam" id="PF06276"/>
    </source>
</evidence>
<gene>
    <name evidence="3" type="ORF">J2S00_001273</name>
</gene>
<dbReference type="Proteomes" id="UP001232445">
    <property type="component" value="Unassembled WGS sequence"/>
</dbReference>
<evidence type="ECO:0000259" key="2">
    <source>
        <dbReference type="Pfam" id="PF11575"/>
    </source>
</evidence>
<feature type="domain" description="Ferric siderophore reductase C-terminal" evidence="2">
    <location>
        <begin position="226"/>
        <end position="245"/>
    </location>
</feature>
<protein>
    <submittedName>
        <fullName evidence="3">Siderophore-iron reductase FhuF</fullName>
    </submittedName>
</protein>
<comment type="caution">
    <text evidence="3">The sequence shown here is derived from an EMBL/GenBank/DDBJ whole genome shotgun (WGS) entry which is preliminary data.</text>
</comment>